<evidence type="ECO:0000256" key="4">
    <source>
        <dbReference type="ARBA" id="ARBA00017871"/>
    </source>
</evidence>
<dbReference type="Gene3D" id="3.90.660.10">
    <property type="match status" value="1"/>
</dbReference>
<evidence type="ECO:0000256" key="3">
    <source>
        <dbReference type="ARBA" id="ARBA00012535"/>
    </source>
</evidence>
<comment type="similarity">
    <text evidence="2">Belongs to the tryptophan 2-monooxygenase family.</text>
</comment>
<evidence type="ECO:0000313" key="9">
    <source>
        <dbReference type="Proteomes" id="UP000199548"/>
    </source>
</evidence>
<dbReference type="STRING" id="420953.SAMN05192543_101443"/>
<comment type="catalytic activity">
    <reaction evidence="6">
        <text>L-tryptophan + O2 = indole-3-acetamide + CO2 + H2O</text>
        <dbReference type="Rhea" id="RHEA:16165"/>
        <dbReference type="ChEBI" id="CHEBI:15377"/>
        <dbReference type="ChEBI" id="CHEBI:15379"/>
        <dbReference type="ChEBI" id="CHEBI:16031"/>
        <dbReference type="ChEBI" id="CHEBI:16526"/>
        <dbReference type="ChEBI" id="CHEBI:57912"/>
        <dbReference type="EC" id="1.13.12.3"/>
    </reaction>
</comment>
<dbReference type="PANTHER" id="PTHR10742:SF410">
    <property type="entry name" value="LYSINE-SPECIFIC HISTONE DEMETHYLASE 2"/>
    <property type="match status" value="1"/>
</dbReference>
<dbReference type="GO" id="GO:0009851">
    <property type="term" value="P:auxin biosynthetic process"/>
    <property type="evidence" value="ECO:0007669"/>
    <property type="project" value="UniProtKB-KW"/>
</dbReference>
<dbReference type="EMBL" id="FOQU01000001">
    <property type="protein sequence ID" value="SFH88485.1"/>
    <property type="molecule type" value="Genomic_DNA"/>
</dbReference>
<comment type="pathway">
    <text evidence="1">Plant hormone metabolism; auxin biosynthesis.</text>
</comment>
<name>A0A1I3DP27_9BURK</name>
<accession>A0A1I3DP27</accession>
<protein>
    <recommendedName>
        <fullName evidence="4">Tryptophan 2-monooxygenase</fullName>
        <ecNumber evidence="3">1.13.12.3</ecNumber>
    </recommendedName>
</protein>
<evidence type="ECO:0000256" key="2">
    <source>
        <dbReference type="ARBA" id="ARBA00005833"/>
    </source>
</evidence>
<evidence type="ECO:0000259" key="7">
    <source>
        <dbReference type="Pfam" id="PF01593"/>
    </source>
</evidence>
<dbReference type="InterPro" id="IPR036188">
    <property type="entry name" value="FAD/NAD-bd_sf"/>
</dbReference>
<dbReference type="SUPFAM" id="SSF51905">
    <property type="entry name" value="FAD/NAD(P)-binding domain"/>
    <property type="match status" value="1"/>
</dbReference>
<dbReference type="InterPro" id="IPR050281">
    <property type="entry name" value="Flavin_monoamine_oxidase"/>
</dbReference>
<dbReference type="Gene3D" id="3.50.50.60">
    <property type="entry name" value="FAD/NAD(P)-binding domain"/>
    <property type="match status" value="1"/>
</dbReference>
<evidence type="ECO:0000256" key="1">
    <source>
        <dbReference type="ARBA" id="ARBA00004814"/>
    </source>
</evidence>
<sequence>MKVAIIGGGLAGIAAAYTLLANSKVTEVHLLEATGKYGGRARTDTTSIPGFAFDKGAQYIQDPDINPLTQIAKALGFDTVEEDAKYLLRVDTDQGWKDESTTTPPVQAVVVRIQKSYDSAKEQPNVIVSEKPGKTDDVELFGHATSTYGPFTESAETWQYIAADRAREAKGGDKPNLFVKKGIGSLVAAYGQRIKPEHGSRYVEHFDTTVAKIAYDDTHVTLSYNTTTLTVDACIVTIPVSNLGNGSVVFEPVLPLAHRNALKVLRLGSYKKLALRLRTSPAAIVPGTNYYLTEDDPAGVWQCYRLPYADDVLVAHAAGNFAAALDGLSDQDVYTLFKTRVQAAFDGVFFTTGKAITNWSSDAAAHGAYSYSAFNGGGPDDRDALSARVTLGTPVKRLHFAGEATNLGYYGTLQAAYFEGVRAAQEVLT</sequence>
<reference evidence="8 9" key="1">
    <citation type="submission" date="2016-10" db="EMBL/GenBank/DDBJ databases">
        <authorList>
            <person name="de Groot N.N."/>
        </authorList>
    </citation>
    <scope>NUCLEOTIDE SEQUENCE [LARGE SCALE GENOMIC DNA]</scope>
    <source>
        <strain evidence="8 9">LMG 23650</strain>
    </source>
</reference>
<dbReference type="AlphaFoldDB" id="A0A1I3DP27"/>
<dbReference type="PANTHER" id="PTHR10742">
    <property type="entry name" value="FLAVIN MONOAMINE OXIDASE"/>
    <property type="match status" value="1"/>
</dbReference>
<dbReference type="OrthoDB" id="9135122at2"/>
<keyword evidence="9" id="KW-1185">Reference proteome</keyword>
<feature type="domain" description="Amine oxidase" evidence="7">
    <location>
        <begin position="10"/>
        <end position="428"/>
    </location>
</feature>
<organism evidence="8 9">
    <name type="scientific">Paraburkholderia megapolitana</name>
    <dbReference type="NCBI Taxonomy" id="420953"/>
    <lineage>
        <taxon>Bacteria</taxon>
        <taxon>Pseudomonadati</taxon>
        <taxon>Pseudomonadota</taxon>
        <taxon>Betaproteobacteria</taxon>
        <taxon>Burkholderiales</taxon>
        <taxon>Burkholderiaceae</taxon>
        <taxon>Paraburkholderia</taxon>
    </lineage>
</organism>
<dbReference type="SUPFAM" id="SSF54373">
    <property type="entry name" value="FAD-linked reductases, C-terminal domain"/>
    <property type="match status" value="1"/>
</dbReference>
<keyword evidence="5" id="KW-0073">Auxin biosynthesis</keyword>
<dbReference type="InterPro" id="IPR002937">
    <property type="entry name" value="Amino_oxidase"/>
</dbReference>
<dbReference type="RefSeq" id="WP_091006837.1">
    <property type="nucleotide sequence ID" value="NZ_CP041743.1"/>
</dbReference>
<evidence type="ECO:0000256" key="6">
    <source>
        <dbReference type="ARBA" id="ARBA00047321"/>
    </source>
</evidence>
<evidence type="ECO:0000256" key="5">
    <source>
        <dbReference type="ARBA" id="ARBA00023070"/>
    </source>
</evidence>
<evidence type="ECO:0000313" key="8">
    <source>
        <dbReference type="EMBL" id="SFH88485.1"/>
    </source>
</evidence>
<dbReference type="Pfam" id="PF01593">
    <property type="entry name" value="Amino_oxidase"/>
    <property type="match status" value="1"/>
</dbReference>
<dbReference type="Proteomes" id="UP000199548">
    <property type="component" value="Unassembled WGS sequence"/>
</dbReference>
<dbReference type="GO" id="GO:0050361">
    <property type="term" value="F:tryptophan 2-monooxygenase activity"/>
    <property type="evidence" value="ECO:0007669"/>
    <property type="project" value="UniProtKB-EC"/>
</dbReference>
<proteinExistence type="inferred from homology"/>
<dbReference type="EC" id="1.13.12.3" evidence="3"/>
<gene>
    <name evidence="8" type="ORF">SAMN05192543_101443</name>
</gene>